<keyword evidence="3" id="KW-0067">ATP-binding</keyword>
<evidence type="ECO:0000313" key="4">
    <source>
        <dbReference type="EMBL" id="CAI9786359.1"/>
    </source>
</evidence>
<gene>
    <name evidence="4" type="ORF">FPE_LOCUS33789</name>
</gene>
<dbReference type="Gene3D" id="3.30.200.20">
    <property type="entry name" value="Phosphorylase Kinase, domain 1"/>
    <property type="match status" value="1"/>
</dbReference>
<dbReference type="InterPro" id="IPR011009">
    <property type="entry name" value="Kinase-like_dom_sf"/>
</dbReference>
<evidence type="ECO:0000313" key="5">
    <source>
        <dbReference type="Proteomes" id="UP000834106"/>
    </source>
</evidence>
<keyword evidence="5" id="KW-1185">Reference proteome</keyword>
<proteinExistence type="predicted"/>
<dbReference type="GO" id="GO:0004674">
    <property type="term" value="F:protein serine/threonine kinase activity"/>
    <property type="evidence" value="ECO:0007669"/>
    <property type="project" value="UniProtKB-KW"/>
</dbReference>
<dbReference type="GO" id="GO:0005524">
    <property type="term" value="F:ATP binding"/>
    <property type="evidence" value="ECO:0007669"/>
    <property type="project" value="UniProtKB-KW"/>
</dbReference>
<reference evidence="4" key="1">
    <citation type="submission" date="2023-05" db="EMBL/GenBank/DDBJ databases">
        <authorList>
            <person name="Huff M."/>
        </authorList>
    </citation>
    <scope>NUCLEOTIDE SEQUENCE</scope>
</reference>
<keyword evidence="1" id="KW-0808">Transferase</keyword>
<keyword evidence="1" id="KW-0723">Serine/threonine-protein kinase</keyword>
<dbReference type="SUPFAM" id="SSF56112">
    <property type="entry name" value="Protein kinase-like (PK-like)"/>
    <property type="match status" value="1"/>
</dbReference>
<dbReference type="PANTHER" id="PTHR47989">
    <property type="entry name" value="OS01G0750732 PROTEIN"/>
    <property type="match status" value="1"/>
</dbReference>
<accession>A0AAD2ADL3</accession>
<dbReference type="Gene3D" id="1.10.510.10">
    <property type="entry name" value="Transferase(Phosphotransferase) domain 1"/>
    <property type="match status" value="1"/>
</dbReference>
<dbReference type="EMBL" id="OU503057">
    <property type="protein sequence ID" value="CAI9786359.1"/>
    <property type="molecule type" value="Genomic_DNA"/>
</dbReference>
<evidence type="ECO:0000256" key="2">
    <source>
        <dbReference type="ARBA" id="ARBA00022741"/>
    </source>
</evidence>
<evidence type="ECO:0000256" key="1">
    <source>
        <dbReference type="ARBA" id="ARBA00022527"/>
    </source>
</evidence>
<dbReference type="AlphaFoldDB" id="A0AAD2ADL3"/>
<keyword evidence="2" id="KW-0547">Nucleotide-binding</keyword>
<protein>
    <recommendedName>
        <fullName evidence="6">Protein kinase domain-containing protein</fullName>
    </recommendedName>
</protein>
<evidence type="ECO:0000256" key="3">
    <source>
        <dbReference type="ARBA" id="ARBA00022840"/>
    </source>
</evidence>
<sequence>MTRAYDNWGRLVGATLKREELRRVAREDSLSSSFASDFDLSFRLNESALNFQDMGMSFMEKEIIEATGNFSKKNLIEHNVSGFLFRGILNFREVKKSGHGSIPVVIKIIDLRLVNEEAYKSELEGISKLSLSKPGPLLGHCWENETVKFIVYSLSLLDWNERMKIAIRVAKGLEYLHHCNPPLVHG</sequence>
<dbReference type="PANTHER" id="PTHR47989:SF61">
    <property type="entry name" value="PROTEIN KINASE DOMAIN-CONTAINING PROTEIN"/>
    <property type="match status" value="1"/>
</dbReference>
<evidence type="ECO:0008006" key="6">
    <source>
        <dbReference type="Google" id="ProtNLM"/>
    </source>
</evidence>
<keyword evidence="1" id="KW-0418">Kinase</keyword>
<organism evidence="4 5">
    <name type="scientific">Fraxinus pennsylvanica</name>
    <dbReference type="NCBI Taxonomy" id="56036"/>
    <lineage>
        <taxon>Eukaryota</taxon>
        <taxon>Viridiplantae</taxon>
        <taxon>Streptophyta</taxon>
        <taxon>Embryophyta</taxon>
        <taxon>Tracheophyta</taxon>
        <taxon>Spermatophyta</taxon>
        <taxon>Magnoliopsida</taxon>
        <taxon>eudicotyledons</taxon>
        <taxon>Gunneridae</taxon>
        <taxon>Pentapetalae</taxon>
        <taxon>asterids</taxon>
        <taxon>lamiids</taxon>
        <taxon>Lamiales</taxon>
        <taxon>Oleaceae</taxon>
        <taxon>Oleeae</taxon>
        <taxon>Fraxinus</taxon>
    </lineage>
</organism>
<dbReference type="Proteomes" id="UP000834106">
    <property type="component" value="Chromosome 22"/>
</dbReference>
<name>A0AAD2ADL3_9LAMI</name>